<protein>
    <recommendedName>
        <fullName evidence="1">NAD-dependent epimerase/dehydratase domain-containing protein</fullName>
    </recommendedName>
</protein>
<dbReference type="Pfam" id="PF01370">
    <property type="entry name" value="Epimerase"/>
    <property type="match status" value="1"/>
</dbReference>
<dbReference type="OrthoDB" id="5292533at2"/>
<dbReference type="InterPro" id="IPR001509">
    <property type="entry name" value="Epimerase_deHydtase"/>
</dbReference>
<sequence length="285" mass="30388">MRILLLGASGFIGRHLETALVDTGYAVVRASRNAQGQGDVQVDYVHDTAAAVWLPRLKGIDVVVNAVGVLRDTVKTPMQAIHADAPKALFEACVQSNVQRVIQISALGAGGRDDLAYMRTKGEADAHLLSLPLNGCIFRPSVVYGHDGESATTFRRLAALPILVVPGRGEAMLQPVHIDDLCAAVMRAVAGEASHGIVHAVGPQAMTYRDMIACYRAQGHSRAAWVVPMPWVLMGCVAAIAQYVPSSPLEPDTLTMLRAGSVADAAPFERLVGRALRHPNTFLMG</sequence>
<evidence type="ECO:0000313" key="3">
    <source>
        <dbReference type="Proteomes" id="UP000252182"/>
    </source>
</evidence>
<organism evidence="2 3">
    <name type="scientific">Ephemeroptericola cinctiostellae</name>
    <dbReference type="NCBI Taxonomy" id="2268024"/>
    <lineage>
        <taxon>Bacteria</taxon>
        <taxon>Pseudomonadati</taxon>
        <taxon>Pseudomonadota</taxon>
        <taxon>Betaproteobacteria</taxon>
        <taxon>Burkholderiales</taxon>
        <taxon>Burkholderiaceae</taxon>
        <taxon>Ephemeroptericola</taxon>
    </lineage>
</organism>
<proteinExistence type="predicted"/>
<dbReference type="AlphaFoldDB" id="A0A345DDL7"/>
<dbReference type="Gene3D" id="3.40.50.720">
    <property type="entry name" value="NAD(P)-binding Rossmann-like Domain"/>
    <property type="match status" value="1"/>
</dbReference>
<dbReference type="EMBL" id="CP031124">
    <property type="protein sequence ID" value="AXF86455.1"/>
    <property type="molecule type" value="Genomic_DNA"/>
</dbReference>
<evidence type="ECO:0000313" key="2">
    <source>
        <dbReference type="EMBL" id="AXF86455.1"/>
    </source>
</evidence>
<dbReference type="PANTHER" id="PTHR12126">
    <property type="entry name" value="NADH-UBIQUINONE OXIDOREDUCTASE 39 KDA SUBUNIT-RELATED"/>
    <property type="match status" value="1"/>
</dbReference>
<feature type="domain" description="NAD-dependent epimerase/dehydratase" evidence="1">
    <location>
        <begin position="3"/>
        <end position="191"/>
    </location>
</feature>
<dbReference type="InterPro" id="IPR051207">
    <property type="entry name" value="ComplexI_NDUFA9_subunit"/>
</dbReference>
<name>A0A345DDL7_9BURK</name>
<dbReference type="RefSeq" id="WP_157964425.1">
    <property type="nucleotide sequence ID" value="NZ_CP031124.1"/>
</dbReference>
<dbReference type="Proteomes" id="UP000252182">
    <property type="component" value="Chromosome"/>
</dbReference>
<dbReference type="InterPro" id="IPR036291">
    <property type="entry name" value="NAD(P)-bd_dom_sf"/>
</dbReference>
<evidence type="ECO:0000259" key="1">
    <source>
        <dbReference type="Pfam" id="PF01370"/>
    </source>
</evidence>
<keyword evidence="3" id="KW-1185">Reference proteome</keyword>
<dbReference type="GO" id="GO:0044877">
    <property type="term" value="F:protein-containing complex binding"/>
    <property type="evidence" value="ECO:0007669"/>
    <property type="project" value="TreeGrafter"/>
</dbReference>
<gene>
    <name evidence="2" type="ORF">DTO96_102209</name>
</gene>
<dbReference type="KEGG" id="hyf:DTO96_102209"/>
<accession>A0A345DDL7</accession>
<dbReference type="SUPFAM" id="SSF51735">
    <property type="entry name" value="NAD(P)-binding Rossmann-fold domains"/>
    <property type="match status" value="1"/>
</dbReference>
<dbReference type="PANTHER" id="PTHR12126:SF11">
    <property type="entry name" value="NADH DEHYDROGENASE [UBIQUINONE] 1 ALPHA SUBCOMPLEX SUBUNIT 9, MITOCHONDRIAL"/>
    <property type="match status" value="1"/>
</dbReference>
<reference evidence="3" key="1">
    <citation type="submission" date="2018-07" db="EMBL/GenBank/DDBJ databases">
        <authorList>
            <person name="Kim H."/>
        </authorList>
    </citation>
    <scope>NUCLEOTIDE SEQUENCE [LARGE SCALE GENOMIC DNA]</scope>
    <source>
        <strain evidence="3">F02</strain>
    </source>
</reference>